<name>A2EXN9_TRIV3</name>
<accession>A2EXN9</accession>
<dbReference type="InParanoid" id="A2EXN9"/>
<evidence type="ECO:0000313" key="1">
    <source>
        <dbReference type="EMBL" id="EAY02596.1"/>
    </source>
</evidence>
<organism evidence="1 2">
    <name type="scientific">Trichomonas vaginalis (strain ATCC PRA-98 / G3)</name>
    <dbReference type="NCBI Taxonomy" id="412133"/>
    <lineage>
        <taxon>Eukaryota</taxon>
        <taxon>Metamonada</taxon>
        <taxon>Parabasalia</taxon>
        <taxon>Trichomonadida</taxon>
        <taxon>Trichomonadidae</taxon>
        <taxon>Trichomonas</taxon>
    </lineage>
</organism>
<dbReference type="Proteomes" id="UP000001542">
    <property type="component" value="Unassembled WGS sequence"/>
</dbReference>
<evidence type="ECO:0000313" key="2">
    <source>
        <dbReference type="Proteomes" id="UP000001542"/>
    </source>
</evidence>
<dbReference type="InterPro" id="IPR013783">
    <property type="entry name" value="Ig-like_fold"/>
</dbReference>
<reference evidence="1" key="1">
    <citation type="submission" date="2006-10" db="EMBL/GenBank/DDBJ databases">
        <authorList>
            <person name="Amadeo P."/>
            <person name="Zhao Q."/>
            <person name="Wortman J."/>
            <person name="Fraser-Liggett C."/>
            <person name="Carlton J."/>
        </authorList>
    </citation>
    <scope>NUCLEOTIDE SEQUENCE</scope>
    <source>
        <strain evidence="1">G3</strain>
    </source>
</reference>
<evidence type="ECO:0008006" key="3">
    <source>
        <dbReference type="Google" id="ProtNLM"/>
    </source>
</evidence>
<dbReference type="VEuPathDB" id="TrichDB:TVAGG3_0738410"/>
<dbReference type="AlphaFoldDB" id="A2EXN9"/>
<dbReference type="Gene3D" id="2.60.40.10">
    <property type="entry name" value="Immunoglobulins"/>
    <property type="match status" value="1"/>
</dbReference>
<gene>
    <name evidence="1" type="ORF">TVAG_254970</name>
</gene>
<reference evidence="1" key="2">
    <citation type="journal article" date="2007" name="Science">
        <title>Draft genome sequence of the sexually transmitted pathogen Trichomonas vaginalis.</title>
        <authorList>
            <person name="Carlton J.M."/>
            <person name="Hirt R.P."/>
            <person name="Silva J.C."/>
            <person name="Delcher A.L."/>
            <person name="Schatz M."/>
            <person name="Zhao Q."/>
            <person name="Wortman J.R."/>
            <person name="Bidwell S.L."/>
            <person name="Alsmark U.C.M."/>
            <person name="Besteiro S."/>
            <person name="Sicheritz-Ponten T."/>
            <person name="Noel C.J."/>
            <person name="Dacks J.B."/>
            <person name="Foster P.G."/>
            <person name="Simillion C."/>
            <person name="Van de Peer Y."/>
            <person name="Miranda-Saavedra D."/>
            <person name="Barton G.J."/>
            <person name="Westrop G.D."/>
            <person name="Mueller S."/>
            <person name="Dessi D."/>
            <person name="Fiori P.L."/>
            <person name="Ren Q."/>
            <person name="Paulsen I."/>
            <person name="Zhang H."/>
            <person name="Bastida-Corcuera F.D."/>
            <person name="Simoes-Barbosa A."/>
            <person name="Brown M.T."/>
            <person name="Hayes R.D."/>
            <person name="Mukherjee M."/>
            <person name="Okumura C.Y."/>
            <person name="Schneider R."/>
            <person name="Smith A.J."/>
            <person name="Vanacova S."/>
            <person name="Villalvazo M."/>
            <person name="Haas B.J."/>
            <person name="Pertea M."/>
            <person name="Feldblyum T.V."/>
            <person name="Utterback T.R."/>
            <person name="Shu C.L."/>
            <person name="Osoegawa K."/>
            <person name="de Jong P.J."/>
            <person name="Hrdy I."/>
            <person name="Horvathova L."/>
            <person name="Zubacova Z."/>
            <person name="Dolezal P."/>
            <person name="Malik S.B."/>
            <person name="Logsdon J.M. Jr."/>
            <person name="Henze K."/>
            <person name="Gupta A."/>
            <person name="Wang C.C."/>
            <person name="Dunne R.L."/>
            <person name="Upcroft J.A."/>
            <person name="Upcroft P."/>
            <person name="White O."/>
            <person name="Salzberg S.L."/>
            <person name="Tang P."/>
            <person name="Chiu C.-H."/>
            <person name="Lee Y.-S."/>
            <person name="Embley T.M."/>
            <person name="Coombs G.H."/>
            <person name="Mottram J.C."/>
            <person name="Tachezy J."/>
            <person name="Fraser-Liggett C.M."/>
            <person name="Johnson P.J."/>
        </authorList>
    </citation>
    <scope>NUCLEOTIDE SEQUENCE [LARGE SCALE GENOMIC DNA]</scope>
    <source>
        <strain evidence="1">G3</strain>
    </source>
</reference>
<dbReference type="VEuPathDB" id="TrichDB:TVAG_254970"/>
<proteinExistence type="predicted"/>
<dbReference type="EMBL" id="DS113531">
    <property type="protein sequence ID" value="EAY02596.1"/>
    <property type="molecule type" value="Genomic_DNA"/>
</dbReference>
<sequence>MLTFIRLLTDFNKSIEYSSKFTVGSQTATIPEALSDHLELAGCYFQIIFDDNKPFHYRVHNQEYHTQTVSIEQRITIKNPDFTIEQNKEGFFIMYDNKRESFDMTSTDYFSYHINSEKNLLEILIQWNNRTILSQNEIKLYYNYNNNQKNLLADDDFRIRIFNSNNIQYRQNEKLTIYYSVYNIPSYNYRVNIYYKFDSDSQMNDINNFRHGDLFFFRYIVFDISTLSIGDHVLTLSATNNGESVSDTLEFTIISNQISPLYNLSINPTTVRKNIDHSVTISGYVLDDSNQQGTATIYYYTTYGLYSSFPVQITSYKTKFSQPIDLPDNLQEDTYTIYLYVQKRGLSRLSESLSFNYTYNPPNLTITTKQNQVFKKNDRQQFNIKGTVKDEDGSGYVFIYYQFDGYERNTLDNLPITSRENISIDKNIPFPSDLSESSNHYISIWATDETNKNSSNYILSFNYKYNEPEIEVTTAPKSSYTKNTDDNITFSGTVSDRDGKDKISFFVQFDNETETNITSSPIEINDQSTKYPFNFTVRIPPTFEQGEHNISIWAGDSYQMQSAHKTYKFTYNHNTPILTISIQNDTKYTKNVDTFITVTGTVKDDDGTGTVYVKYKVDSNGEEKLLQSFSITTRSFYNIGCPKVRLAQRSI</sequence>
<protein>
    <recommendedName>
        <fullName evidence="3">Bap-like</fullName>
    </recommendedName>
</protein>
<keyword evidence="2" id="KW-1185">Reference proteome</keyword>